<evidence type="ECO:0000259" key="3">
    <source>
        <dbReference type="PROSITE" id="PS51677"/>
    </source>
</evidence>
<reference evidence="4 5" key="2">
    <citation type="submission" date="2018-04" db="EMBL/GenBank/DDBJ databases">
        <title>Thauera lacus sp. nov., isolated from an saline lake in Inner Mongolia, China.</title>
        <authorList>
            <person name="Liang Q.-Y."/>
        </authorList>
    </citation>
    <scope>NUCLEOTIDE SEQUENCE [LARGE SCALE GENOMIC DNA]</scope>
    <source>
        <strain evidence="4 5">D20</strain>
    </source>
</reference>
<evidence type="ECO:0000256" key="2">
    <source>
        <dbReference type="ARBA" id="ARBA00022729"/>
    </source>
</evidence>
<dbReference type="GO" id="GO:0005975">
    <property type="term" value="P:carbohydrate metabolic process"/>
    <property type="evidence" value="ECO:0007669"/>
    <property type="project" value="InterPro"/>
</dbReference>
<reference evidence="4 5" key="1">
    <citation type="submission" date="2018-03" db="EMBL/GenBank/DDBJ databases">
        <authorList>
            <person name="Keele B.F."/>
        </authorList>
    </citation>
    <scope>NUCLEOTIDE SEQUENCE [LARGE SCALE GENOMIC DNA]</scope>
    <source>
        <strain evidence="4 5">D20</strain>
    </source>
</reference>
<dbReference type="CDD" id="cd10918">
    <property type="entry name" value="CE4_NodB_like_5s_6s"/>
    <property type="match status" value="1"/>
</dbReference>
<feature type="domain" description="NodB homology" evidence="3">
    <location>
        <begin position="75"/>
        <end position="321"/>
    </location>
</feature>
<evidence type="ECO:0000313" key="4">
    <source>
        <dbReference type="EMBL" id="PTD96768.1"/>
    </source>
</evidence>
<dbReference type="GO" id="GO:0005576">
    <property type="term" value="C:extracellular region"/>
    <property type="evidence" value="ECO:0007669"/>
    <property type="project" value="UniProtKB-SubCell"/>
</dbReference>
<dbReference type="InterPro" id="IPR002509">
    <property type="entry name" value="NODB_dom"/>
</dbReference>
<dbReference type="GO" id="GO:0016810">
    <property type="term" value="F:hydrolase activity, acting on carbon-nitrogen (but not peptide) bonds"/>
    <property type="evidence" value="ECO:0007669"/>
    <property type="project" value="InterPro"/>
</dbReference>
<evidence type="ECO:0000313" key="5">
    <source>
        <dbReference type="Proteomes" id="UP000241193"/>
    </source>
</evidence>
<dbReference type="PROSITE" id="PS51677">
    <property type="entry name" value="NODB"/>
    <property type="match status" value="1"/>
</dbReference>
<comment type="caution">
    <text evidence="4">The sequence shown here is derived from an EMBL/GenBank/DDBJ whole genome shotgun (WGS) entry which is preliminary data.</text>
</comment>
<dbReference type="Gene3D" id="3.20.20.370">
    <property type="entry name" value="Glycoside hydrolase/deacetylase"/>
    <property type="match status" value="1"/>
</dbReference>
<dbReference type="SUPFAM" id="SSF88713">
    <property type="entry name" value="Glycoside hydrolase/deacetylase"/>
    <property type="match status" value="1"/>
</dbReference>
<dbReference type="OrthoDB" id="9814639at2"/>
<dbReference type="Pfam" id="PF01522">
    <property type="entry name" value="Polysacc_deac_1"/>
    <property type="match status" value="2"/>
</dbReference>
<evidence type="ECO:0000256" key="1">
    <source>
        <dbReference type="ARBA" id="ARBA00004613"/>
    </source>
</evidence>
<accession>A0A2T4IG75</accession>
<gene>
    <name evidence="4" type="ORF">C8261_08115</name>
</gene>
<dbReference type="AlphaFoldDB" id="A0A2T4IG75"/>
<dbReference type="PANTHER" id="PTHR34216">
    <property type="match status" value="1"/>
</dbReference>
<sequence length="321" mass="35328">MLARTAFSLLSPGGRGARLSILIFHRVLAQRDPLFPAEPDARRFDELMGWVARWFNVLPLDEAVARLRSGELPPRAAVITFDDGYADNCTVAMPILQRHGLSATFFIAAGFLDGGRMWNDTLIEAVRNARVEWLETGLQGIGGLRLCGIGEQRAAIDRLIKAVKHLPPAARSDAVARIAEASAADLPDDLMLSTSQLRALRAGGMLIGGHTLTHPILAASTDTEAEREIGDGKARLEALLGEPVRLFAYPNGKPGADYERRHVDMVRALGFDAAVSTCWGVNDGATDIFQLRRFTPWDRQRWRFALRLLDNLRRTPGALCR</sequence>
<keyword evidence="2" id="KW-0732">Signal</keyword>
<dbReference type="Proteomes" id="UP000241193">
    <property type="component" value="Unassembled WGS sequence"/>
</dbReference>
<protein>
    <submittedName>
        <fullName evidence="4">Carbohydrate esterase family protein</fullName>
    </submittedName>
</protein>
<dbReference type="InterPro" id="IPR051398">
    <property type="entry name" value="Polysacch_Deacetylase"/>
</dbReference>
<dbReference type="RefSeq" id="WP_107493169.1">
    <property type="nucleotide sequence ID" value="NZ_PZKC01000005.1"/>
</dbReference>
<dbReference type="PANTHER" id="PTHR34216:SF3">
    <property type="entry name" value="POLY-BETA-1,6-N-ACETYL-D-GLUCOSAMINE N-DEACETYLASE"/>
    <property type="match status" value="1"/>
</dbReference>
<organism evidence="4 5">
    <name type="scientific">Pseudothauera lacus</name>
    <dbReference type="NCBI Taxonomy" id="2136175"/>
    <lineage>
        <taxon>Bacteria</taxon>
        <taxon>Pseudomonadati</taxon>
        <taxon>Pseudomonadota</taxon>
        <taxon>Betaproteobacteria</taxon>
        <taxon>Rhodocyclales</taxon>
        <taxon>Zoogloeaceae</taxon>
        <taxon>Pseudothauera</taxon>
    </lineage>
</organism>
<proteinExistence type="predicted"/>
<comment type="subcellular location">
    <subcellularLocation>
        <location evidence="1">Secreted</location>
    </subcellularLocation>
</comment>
<keyword evidence="5" id="KW-1185">Reference proteome</keyword>
<name>A0A2T4IG75_9RHOO</name>
<dbReference type="InterPro" id="IPR011330">
    <property type="entry name" value="Glyco_hydro/deAcase_b/a-brl"/>
</dbReference>
<dbReference type="EMBL" id="PZKC01000005">
    <property type="protein sequence ID" value="PTD96768.1"/>
    <property type="molecule type" value="Genomic_DNA"/>
</dbReference>